<dbReference type="GO" id="GO:0005737">
    <property type="term" value="C:cytoplasm"/>
    <property type="evidence" value="ECO:0007669"/>
    <property type="project" value="TreeGrafter"/>
</dbReference>
<dbReference type="InterPro" id="IPR036278">
    <property type="entry name" value="Sialidase_sf"/>
</dbReference>
<dbReference type="CDD" id="cd15482">
    <property type="entry name" value="Sialidase_non-viral"/>
    <property type="match status" value="1"/>
</dbReference>
<name>S7WN97_9BACT</name>
<dbReference type="EC" id="3.2.1.18" evidence="3"/>
<dbReference type="EMBL" id="ATNM01000189">
    <property type="protein sequence ID" value="EPR65658.1"/>
    <property type="molecule type" value="Genomic_DNA"/>
</dbReference>
<gene>
    <name evidence="5" type="ORF">ADICYQ_5365</name>
</gene>
<dbReference type="Gene3D" id="2.120.10.10">
    <property type="match status" value="1"/>
</dbReference>
<evidence type="ECO:0000256" key="1">
    <source>
        <dbReference type="ARBA" id="ARBA00000427"/>
    </source>
</evidence>
<comment type="caution">
    <text evidence="5">The sequence shown here is derived from an EMBL/GenBank/DDBJ whole genome shotgun (WGS) entry which is preliminary data.</text>
</comment>
<sequence length="395" mass="44191">MTFTCFDFLICINKIYSSETICIYRIAFYYRFLCQPKPKNEFWNDGKAVFELSEIFACERFPNVVTAKDGSIVATWGNKSYQVRRSEDGGKSWEPIITIAEPGFQGGGVIVDENSGDILAFVEEGHPISPFKMYRSKDNGKTWAVEETSLAGDKNGNVPSMHMNEHGITLQFGEKKGRLIRATRNYDGGNNKEFWPNHYTNAIYSDDAGKTWHTSAPFPANGTGEATLTELSDGTIYYNSRRHLSTDVLNPRMRHIAHSKDGGETWEGLYVSEELPDGDQSGDYGLMAGLIRLPIEGHDVLLYSNIVSNDGRNHGTVWASFDGGKTWPVNKLVEEGKFAYSSMTTGRAGTPSEGLIYLFFEGEGEDPKGYSGKMAIFNLAWLTGGKDWEEFFDDY</sequence>
<dbReference type="GO" id="GO:0004308">
    <property type="term" value="F:exo-alpha-sialidase activity"/>
    <property type="evidence" value="ECO:0007669"/>
    <property type="project" value="UniProtKB-EC"/>
</dbReference>
<dbReference type="SUPFAM" id="SSF50939">
    <property type="entry name" value="Sialidases"/>
    <property type="match status" value="1"/>
</dbReference>
<comment type="catalytic activity">
    <reaction evidence="1">
        <text>Hydrolysis of alpha-(2-&gt;3)-, alpha-(2-&gt;6)-, alpha-(2-&gt;8)- glycosidic linkages of terminal sialic acid residues in oligosaccharides, glycoproteins, glycolipids, colominic acid and synthetic substrates.</text>
        <dbReference type="EC" id="3.2.1.18"/>
    </reaction>
</comment>
<keyword evidence="5" id="KW-0326">Glycosidase</keyword>
<dbReference type="STRING" id="641524.ADICYQ_5365"/>
<dbReference type="GO" id="GO:0006689">
    <property type="term" value="P:ganglioside catabolic process"/>
    <property type="evidence" value="ECO:0007669"/>
    <property type="project" value="TreeGrafter"/>
</dbReference>
<protein>
    <recommendedName>
        <fullName evidence="3">exo-alpha-sialidase</fullName>
        <ecNumber evidence="3">3.2.1.18</ecNumber>
    </recommendedName>
</protein>
<dbReference type="PANTHER" id="PTHR10628">
    <property type="entry name" value="SIALIDASE"/>
    <property type="match status" value="1"/>
</dbReference>
<comment type="similarity">
    <text evidence="2">Belongs to the glycosyl hydrolase 33 family.</text>
</comment>
<dbReference type="Pfam" id="PF13088">
    <property type="entry name" value="BNR_2"/>
    <property type="match status" value="1"/>
</dbReference>
<evidence type="ECO:0000256" key="2">
    <source>
        <dbReference type="ARBA" id="ARBA00009348"/>
    </source>
</evidence>
<dbReference type="InterPro" id="IPR026856">
    <property type="entry name" value="Sialidase_fam"/>
</dbReference>
<dbReference type="PANTHER" id="PTHR10628:SF30">
    <property type="entry name" value="EXO-ALPHA-SIALIDASE"/>
    <property type="match status" value="1"/>
</dbReference>
<dbReference type="GO" id="GO:0009313">
    <property type="term" value="P:oligosaccharide catabolic process"/>
    <property type="evidence" value="ECO:0007669"/>
    <property type="project" value="TreeGrafter"/>
</dbReference>
<evidence type="ECO:0000259" key="4">
    <source>
        <dbReference type="Pfam" id="PF13088"/>
    </source>
</evidence>
<evidence type="ECO:0000256" key="3">
    <source>
        <dbReference type="ARBA" id="ARBA00012733"/>
    </source>
</evidence>
<dbReference type="Proteomes" id="UP000014974">
    <property type="component" value="Unassembled WGS sequence"/>
</dbReference>
<reference evidence="5 6" key="1">
    <citation type="journal article" date="2013" name="Genome Announc.">
        <title>Draft Genome Sequence of Cyclobacterium qasimii Strain M12-11BT, Isolated from Arctic Marine Sediment.</title>
        <authorList>
            <person name="Shivaji S."/>
            <person name="Ara S."/>
            <person name="Singh A."/>
            <person name="Kumar Pinnaka A."/>
        </authorList>
    </citation>
    <scope>NUCLEOTIDE SEQUENCE [LARGE SCALE GENOMIC DNA]</scope>
    <source>
        <strain evidence="5 6">M12-11B</strain>
    </source>
</reference>
<dbReference type="eggNOG" id="COG4409">
    <property type="taxonomic scope" value="Bacteria"/>
</dbReference>
<dbReference type="GO" id="GO:0016020">
    <property type="term" value="C:membrane"/>
    <property type="evidence" value="ECO:0007669"/>
    <property type="project" value="TreeGrafter"/>
</dbReference>
<organism evidence="5 6">
    <name type="scientific">Cyclobacterium qasimii M12-11B</name>
    <dbReference type="NCBI Taxonomy" id="641524"/>
    <lineage>
        <taxon>Bacteria</taxon>
        <taxon>Pseudomonadati</taxon>
        <taxon>Bacteroidota</taxon>
        <taxon>Cytophagia</taxon>
        <taxon>Cytophagales</taxon>
        <taxon>Cyclobacteriaceae</taxon>
        <taxon>Cyclobacterium</taxon>
    </lineage>
</organism>
<evidence type="ECO:0000313" key="5">
    <source>
        <dbReference type="EMBL" id="EPR65658.1"/>
    </source>
</evidence>
<feature type="domain" description="Sialidase" evidence="4">
    <location>
        <begin position="82"/>
        <end position="349"/>
    </location>
</feature>
<proteinExistence type="inferred from homology"/>
<dbReference type="InterPro" id="IPR011040">
    <property type="entry name" value="Sialidase"/>
</dbReference>
<accession>S7WN97</accession>
<dbReference type="AlphaFoldDB" id="S7WN97"/>
<keyword evidence="5" id="KW-0378">Hydrolase</keyword>
<dbReference type="PATRIC" id="fig|641524.5.peg.5317"/>
<evidence type="ECO:0000313" key="6">
    <source>
        <dbReference type="Proteomes" id="UP000014974"/>
    </source>
</evidence>